<dbReference type="AlphaFoldDB" id="A0A0P1IHH6"/>
<dbReference type="InterPro" id="IPR050330">
    <property type="entry name" value="Bact_OuterMem_StrucFunc"/>
</dbReference>
<dbReference type="PRINTS" id="PR01021">
    <property type="entry name" value="OMPADOMAIN"/>
</dbReference>
<keyword evidence="8" id="KW-1185">Reference proteome</keyword>
<dbReference type="InterPro" id="IPR036737">
    <property type="entry name" value="OmpA-like_sf"/>
</dbReference>
<evidence type="ECO:0000256" key="2">
    <source>
        <dbReference type="ARBA" id="ARBA00023136"/>
    </source>
</evidence>
<dbReference type="PROSITE" id="PS51257">
    <property type="entry name" value="PROKAR_LIPOPROTEIN"/>
    <property type="match status" value="1"/>
</dbReference>
<dbReference type="CDD" id="cd07185">
    <property type="entry name" value="OmpA_C-like"/>
    <property type="match status" value="1"/>
</dbReference>
<dbReference type="InterPro" id="IPR006664">
    <property type="entry name" value="OMP_bac"/>
</dbReference>
<keyword evidence="7" id="KW-0449">Lipoprotein</keyword>
<dbReference type="STRING" id="1715693.PH7735_03808"/>
<dbReference type="PROSITE" id="PS51123">
    <property type="entry name" value="OMPA_2"/>
    <property type="match status" value="1"/>
</dbReference>
<dbReference type="PANTHER" id="PTHR30329">
    <property type="entry name" value="STATOR ELEMENT OF FLAGELLAR MOTOR COMPLEX"/>
    <property type="match status" value="1"/>
</dbReference>
<dbReference type="Proteomes" id="UP000051870">
    <property type="component" value="Unassembled WGS sequence"/>
</dbReference>
<evidence type="ECO:0000256" key="5">
    <source>
        <dbReference type="SAM" id="SignalP"/>
    </source>
</evidence>
<dbReference type="SUPFAM" id="SSF103088">
    <property type="entry name" value="OmpA-like"/>
    <property type="match status" value="1"/>
</dbReference>
<protein>
    <submittedName>
        <fullName evidence="7">Inner membrane lipoprotein YiaD</fullName>
    </submittedName>
</protein>
<dbReference type="InterPro" id="IPR006665">
    <property type="entry name" value="OmpA-like"/>
</dbReference>
<evidence type="ECO:0000313" key="8">
    <source>
        <dbReference type="Proteomes" id="UP000051870"/>
    </source>
</evidence>
<feature type="signal peptide" evidence="5">
    <location>
        <begin position="1"/>
        <end position="17"/>
    </location>
</feature>
<evidence type="ECO:0000256" key="1">
    <source>
        <dbReference type="ARBA" id="ARBA00004442"/>
    </source>
</evidence>
<keyword evidence="5" id="KW-0732">Signal</keyword>
<keyword evidence="3" id="KW-0998">Cell outer membrane</keyword>
<evidence type="ECO:0000259" key="6">
    <source>
        <dbReference type="PROSITE" id="PS51123"/>
    </source>
</evidence>
<evidence type="ECO:0000256" key="4">
    <source>
        <dbReference type="PROSITE-ProRule" id="PRU00473"/>
    </source>
</evidence>
<proteinExistence type="predicted"/>
<gene>
    <name evidence="7" type="primary">yiaD_4</name>
    <name evidence="7" type="ORF">PH7735_03808</name>
</gene>
<dbReference type="GeneID" id="83882780"/>
<dbReference type="Gene3D" id="3.30.1330.60">
    <property type="entry name" value="OmpA-like domain"/>
    <property type="match status" value="1"/>
</dbReference>
<accession>A0A0P1IHH6</accession>
<dbReference type="PANTHER" id="PTHR30329:SF21">
    <property type="entry name" value="LIPOPROTEIN YIAD-RELATED"/>
    <property type="match status" value="1"/>
</dbReference>
<dbReference type="Pfam" id="PF00691">
    <property type="entry name" value="OmpA"/>
    <property type="match status" value="1"/>
</dbReference>
<dbReference type="RefSeq" id="WP_058312961.1">
    <property type="nucleotide sequence ID" value="NZ_CANLZE010000006.1"/>
</dbReference>
<dbReference type="PRINTS" id="PR01023">
    <property type="entry name" value="NAFLGMOTY"/>
</dbReference>
<sequence length="217" mass="22625">MKRFTLSIFAISAVALTACTDPAYVTGSAEDRDEYRKTKQGGVIGGLVGTAVAAATDTNLVAGAVIGAGVGALIGNDLDKQEAELRKELDGGISIENTGDRLIVVMPQDLLFASDSAVVSASLSDDLAAVARNLQKYPSSTVQVLGHTDNTGSAAHNQQLSEQRANSVADKLMEGGVAFERIQTIGRGEDQPVASNLSEEGKAQNRRVEIVILPTEA</sequence>
<dbReference type="GO" id="GO:0009279">
    <property type="term" value="C:cell outer membrane"/>
    <property type="evidence" value="ECO:0007669"/>
    <property type="project" value="UniProtKB-SubCell"/>
</dbReference>
<evidence type="ECO:0000313" key="7">
    <source>
        <dbReference type="EMBL" id="CUK13450.1"/>
    </source>
</evidence>
<name>A0A0P1IHH6_9RHOB</name>
<feature type="chain" id="PRO_5006065281" evidence="5">
    <location>
        <begin position="18"/>
        <end position="217"/>
    </location>
</feature>
<reference evidence="8" key="1">
    <citation type="submission" date="2015-09" db="EMBL/GenBank/DDBJ databases">
        <authorList>
            <person name="Rodrigo-Torres Lidia"/>
            <person name="Arahal R.David."/>
        </authorList>
    </citation>
    <scope>NUCLEOTIDE SEQUENCE [LARGE SCALE GENOMIC DNA]</scope>
    <source>
        <strain evidence="8">CECT 7735</strain>
    </source>
</reference>
<keyword evidence="2 4" id="KW-0472">Membrane</keyword>
<evidence type="ECO:0000256" key="3">
    <source>
        <dbReference type="ARBA" id="ARBA00023237"/>
    </source>
</evidence>
<organism evidence="7 8">
    <name type="scientific">Shimia thalassica</name>
    <dbReference type="NCBI Taxonomy" id="1715693"/>
    <lineage>
        <taxon>Bacteria</taxon>
        <taxon>Pseudomonadati</taxon>
        <taxon>Pseudomonadota</taxon>
        <taxon>Alphaproteobacteria</taxon>
        <taxon>Rhodobacterales</taxon>
        <taxon>Roseobacteraceae</taxon>
    </lineage>
</organism>
<comment type="subcellular location">
    <subcellularLocation>
        <location evidence="1">Cell outer membrane</location>
    </subcellularLocation>
</comment>
<dbReference type="EMBL" id="CYTW01000006">
    <property type="protein sequence ID" value="CUK13450.1"/>
    <property type="molecule type" value="Genomic_DNA"/>
</dbReference>
<feature type="domain" description="OmpA-like" evidence="6">
    <location>
        <begin position="99"/>
        <end position="216"/>
    </location>
</feature>